<evidence type="ECO:0000259" key="3">
    <source>
        <dbReference type="Pfam" id="PF02517"/>
    </source>
</evidence>
<name>A0A242A4E1_9ENTE</name>
<comment type="caution">
    <text evidence="4">The sequence shown here is derived from an EMBL/GenBank/DDBJ whole genome shotgun (WGS) entry which is preliminary data.</text>
</comment>
<gene>
    <name evidence="4" type="ORF">A5886_000676</name>
</gene>
<evidence type="ECO:0000256" key="1">
    <source>
        <dbReference type="ARBA" id="ARBA00009067"/>
    </source>
</evidence>
<feature type="transmembrane region" description="Helical" evidence="2">
    <location>
        <begin position="105"/>
        <end position="126"/>
    </location>
</feature>
<evidence type="ECO:0000256" key="2">
    <source>
        <dbReference type="SAM" id="Phobius"/>
    </source>
</evidence>
<dbReference type="InterPro" id="IPR003675">
    <property type="entry name" value="Rce1/LyrA-like_dom"/>
</dbReference>
<dbReference type="GO" id="GO:0080120">
    <property type="term" value="P:CAAX-box protein maturation"/>
    <property type="evidence" value="ECO:0007669"/>
    <property type="project" value="UniProtKB-ARBA"/>
</dbReference>
<dbReference type="GO" id="GO:0004175">
    <property type="term" value="F:endopeptidase activity"/>
    <property type="evidence" value="ECO:0007669"/>
    <property type="project" value="UniProtKB-ARBA"/>
</dbReference>
<feature type="transmembrane region" description="Helical" evidence="2">
    <location>
        <begin position="67"/>
        <end position="85"/>
    </location>
</feature>
<dbReference type="Pfam" id="PF02517">
    <property type="entry name" value="Rce1-like"/>
    <property type="match status" value="1"/>
</dbReference>
<protein>
    <recommendedName>
        <fullName evidence="3">CAAX prenyl protease 2/Lysostaphin resistance protein A-like domain-containing protein</fullName>
    </recommendedName>
</protein>
<keyword evidence="2" id="KW-1133">Transmembrane helix</keyword>
<sequence length="214" mass="23356">MSLSKYSFATILTYGIVFFLPSAFVSAGLAVPATTIGYLVGAIIMFVLYFFQKEPLSFEHHRSKSSAILIYGLSGIILAILLQNVAVFLESLMGEVTPSENTANIIQIIVHQPLFALAAMVGGPIMEEFVFRRALVGIIGKYTNVWIGVGISAVAFAFAHNDGHLLVYLFLGLFFSGLYAYTGSIWTSMITHVGMNSLVVVIQLLVYKGYIQLP</sequence>
<keyword evidence="5" id="KW-1185">Reference proteome</keyword>
<dbReference type="OrthoDB" id="2194912at2"/>
<dbReference type="STRING" id="1834191.A5886_000676"/>
<dbReference type="AlphaFoldDB" id="A0A242A4E1"/>
<evidence type="ECO:0000313" key="4">
    <source>
        <dbReference type="EMBL" id="OTN75601.1"/>
    </source>
</evidence>
<dbReference type="Proteomes" id="UP000195043">
    <property type="component" value="Unassembled WGS sequence"/>
</dbReference>
<feature type="transmembrane region" description="Helical" evidence="2">
    <location>
        <begin position="138"/>
        <end position="159"/>
    </location>
</feature>
<feature type="transmembrane region" description="Helical" evidence="2">
    <location>
        <begin position="7"/>
        <end position="24"/>
    </location>
</feature>
<dbReference type="InterPro" id="IPR052710">
    <property type="entry name" value="CAAX_protease"/>
</dbReference>
<feature type="domain" description="CAAX prenyl protease 2/Lysostaphin resistance protein A-like" evidence="3">
    <location>
        <begin position="112"/>
        <end position="197"/>
    </location>
</feature>
<reference evidence="4 5" key="1">
    <citation type="submission" date="2017-05" db="EMBL/GenBank/DDBJ databases">
        <title>The Genome Sequence of Enterococcus sp. 8G7_MSG3316.</title>
        <authorList>
            <consortium name="The Broad Institute Genomics Platform"/>
            <consortium name="The Broad Institute Genomic Center for Infectious Diseases"/>
            <person name="Earl A."/>
            <person name="Manson A."/>
            <person name="Schwartman J."/>
            <person name="Gilmore M."/>
            <person name="Abouelleil A."/>
            <person name="Cao P."/>
            <person name="Chapman S."/>
            <person name="Cusick C."/>
            <person name="Shea T."/>
            <person name="Young S."/>
            <person name="Neafsey D."/>
            <person name="Nusbaum C."/>
            <person name="Birren B."/>
        </authorList>
    </citation>
    <scope>NUCLEOTIDE SEQUENCE [LARGE SCALE GENOMIC DNA]</scope>
    <source>
        <strain evidence="4 5">8G7_MSG3316</strain>
    </source>
</reference>
<accession>A0A242A4E1</accession>
<dbReference type="PANTHER" id="PTHR36435:SF6">
    <property type="entry name" value="ABORTIVE INFECTION PROTEIN"/>
    <property type="match status" value="1"/>
</dbReference>
<feature type="transmembrane region" description="Helical" evidence="2">
    <location>
        <begin position="30"/>
        <end position="51"/>
    </location>
</feature>
<organism evidence="4 5">
    <name type="scientific">Candidatus Enterococcus testudinis</name>
    <dbReference type="NCBI Taxonomy" id="1834191"/>
    <lineage>
        <taxon>Bacteria</taxon>
        <taxon>Bacillati</taxon>
        <taxon>Bacillota</taxon>
        <taxon>Bacilli</taxon>
        <taxon>Lactobacillales</taxon>
        <taxon>Enterococcaceae</taxon>
        <taxon>Enterococcus</taxon>
    </lineage>
</organism>
<keyword evidence="2" id="KW-0472">Membrane</keyword>
<proteinExistence type="inferred from homology"/>
<dbReference type="EMBL" id="NGKU01000001">
    <property type="protein sequence ID" value="OTN75601.1"/>
    <property type="molecule type" value="Genomic_DNA"/>
</dbReference>
<keyword evidence="2" id="KW-0812">Transmembrane</keyword>
<evidence type="ECO:0000313" key="5">
    <source>
        <dbReference type="Proteomes" id="UP000195043"/>
    </source>
</evidence>
<dbReference type="RefSeq" id="WP_086273643.1">
    <property type="nucleotide sequence ID" value="NZ_NGKU01000001.1"/>
</dbReference>
<dbReference type="PANTHER" id="PTHR36435">
    <property type="entry name" value="SLR1288 PROTEIN"/>
    <property type="match status" value="1"/>
</dbReference>
<comment type="similarity">
    <text evidence="1">Belongs to the UPF0177 family.</text>
</comment>
<feature type="transmembrane region" description="Helical" evidence="2">
    <location>
        <begin position="165"/>
        <end position="181"/>
    </location>
</feature>